<dbReference type="AlphaFoldDB" id="A0A0F9LH65"/>
<keyword evidence="2" id="KW-0238">DNA-binding</keyword>
<feature type="domain" description="Tyr recombinase" evidence="4">
    <location>
        <begin position="96"/>
        <end position="273"/>
    </location>
</feature>
<evidence type="ECO:0000313" key="6">
    <source>
        <dbReference type="EMBL" id="KKM92788.1"/>
    </source>
</evidence>
<dbReference type="InterPro" id="IPR013762">
    <property type="entry name" value="Integrase-like_cat_sf"/>
</dbReference>
<evidence type="ECO:0000259" key="5">
    <source>
        <dbReference type="PROSITE" id="PS51900"/>
    </source>
</evidence>
<evidence type="ECO:0008006" key="7">
    <source>
        <dbReference type="Google" id="ProtNLM"/>
    </source>
</evidence>
<gene>
    <name evidence="6" type="ORF">LCGC14_1214990</name>
</gene>
<evidence type="ECO:0000256" key="2">
    <source>
        <dbReference type="ARBA" id="ARBA00023125"/>
    </source>
</evidence>
<dbReference type="PANTHER" id="PTHR30349">
    <property type="entry name" value="PHAGE INTEGRASE-RELATED"/>
    <property type="match status" value="1"/>
</dbReference>
<dbReference type="PROSITE" id="PS51898">
    <property type="entry name" value="TYR_RECOMBINASE"/>
    <property type="match status" value="1"/>
</dbReference>
<dbReference type="InterPro" id="IPR004107">
    <property type="entry name" value="Integrase_SAM-like_N"/>
</dbReference>
<dbReference type="InterPro" id="IPR002104">
    <property type="entry name" value="Integrase_catalytic"/>
</dbReference>
<reference evidence="6" key="1">
    <citation type="journal article" date="2015" name="Nature">
        <title>Complex archaea that bridge the gap between prokaryotes and eukaryotes.</title>
        <authorList>
            <person name="Spang A."/>
            <person name="Saw J.H."/>
            <person name="Jorgensen S.L."/>
            <person name="Zaremba-Niedzwiedzka K."/>
            <person name="Martijn J."/>
            <person name="Lind A.E."/>
            <person name="van Eijk R."/>
            <person name="Schleper C."/>
            <person name="Guy L."/>
            <person name="Ettema T.J."/>
        </authorList>
    </citation>
    <scope>NUCLEOTIDE SEQUENCE</scope>
</reference>
<organism evidence="6">
    <name type="scientific">marine sediment metagenome</name>
    <dbReference type="NCBI Taxonomy" id="412755"/>
    <lineage>
        <taxon>unclassified sequences</taxon>
        <taxon>metagenomes</taxon>
        <taxon>ecological metagenomes</taxon>
    </lineage>
</organism>
<dbReference type="Pfam" id="PF02899">
    <property type="entry name" value="Phage_int_SAM_1"/>
    <property type="match status" value="1"/>
</dbReference>
<name>A0A0F9LH65_9ZZZZ</name>
<dbReference type="GO" id="GO:0006310">
    <property type="term" value="P:DNA recombination"/>
    <property type="evidence" value="ECO:0007669"/>
    <property type="project" value="UniProtKB-KW"/>
</dbReference>
<keyword evidence="1" id="KW-0229">DNA integration</keyword>
<evidence type="ECO:0000259" key="4">
    <source>
        <dbReference type="PROSITE" id="PS51898"/>
    </source>
</evidence>
<feature type="domain" description="Core-binding (CB)" evidence="5">
    <location>
        <begin position="1"/>
        <end position="75"/>
    </location>
</feature>
<dbReference type="InterPro" id="IPR050090">
    <property type="entry name" value="Tyrosine_recombinase_XerCD"/>
</dbReference>
<dbReference type="Gene3D" id="1.10.443.10">
    <property type="entry name" value="Intergrase catalytic core"/>
    <property type="match status" value="1"/>
</dbReference>
<sequence>MNAWHITQGSAKTTTRSNLYGAMFYARWCDRSGVDLWAATTEDVTAFIAWYSEQAGQYSVIRRLTSIKALYAFAVATGRSPTNPASSISVKLPVPAPKRPFTEGELRRILAATRGQRERALMFMFIDCGVRLSEAAGMDVEDIDWENGLVLVTGKGRKERYLHPGARALAALRRYVGDRSGPVWLSAGLRPDQQGQRLSVPSIYRIVKDVAARAGVAKAYPHRFRTTFACMFHGDSHGDIQSLMMLMGHTKVATTLAYSRWSAAQQALQQQARYSLGDRISV</sequence>
<dbReference type="InterPro" id="IPR010998">
    <property type="entry name" value="Integrase_recombinase_N"/>
</dbReference>
<evidence type="ECO:0000256" key="3">
    <source>
        <dbReference type="ARBA" id="ARBA00023172"/>
    </source>
</evidence>
<dbReference type="SUPFAM" id="SSF56349">
    <property type="entry name" value="DNA breaking-rejoining enzymes"/>
    <property type="match status" value="1"/>
</dbReference>
<dbReference type="EMBL" id="LAZR01006350">
    <property type="protein sequence ID" value="KKM92788.1"/>
    <property type="molecule type" value="Genomic_DNA"/>
</dbReference>
<dbReference type="Pfam" id="PF00589">
    <property type="entry name" value="Phage_integrase"/>
    <property type="match status" value="1"/>
</dbReference>
<dbReference type="Gene3D" id="1.10.150.130">
    <property type="match status" value="1"/>
</dbReference>
<protein>
    <recommendedName>
        <fullName evidence="7">Tyr recombinase domain-containing protein</fullName>
    </recommendedName>
</protein>
<dbReference type="GO" id="GO:0003677">
    <property type="term" value="F:DNA binding"/>
    <property type="evidence" value="ECO:0007669"/>
    <property type="project" value="UniProtKB-KW"/>
</dbReference>
<proteinExistence type="predicted"/>
<evidence type="ECO:0000256" key="1">
    <source>
        <dbReference type="ARBA" id="ARBA00022908"/>
    </source>
</evidence>
<dbReference type="PROSITE" id="PS51900">
    <property type="entry name" value="CB"/>
    <property type="match status" value="1"/>
</dbReference>
<keyword evidence="3" id="KW-0233">DNA recombination</keyword>
<dbReference type="PANTHER" id="PTHR30349:SF81">
    <property type="entry name" value="TYROSINE RECOMBINASE XERC"/>
    <property type="match status" value="1"/>
</dbReference>
<dbReference type="InterPro" id="IPR044068">
    <property type="entry name" value="CB"/>
</dbReference>
<dbReference type="InterPro" id="IPR011010">
    <property type="entry name" value="DNA_brk_join_enz"/>
</dbReference>
<dbReference type="GO" id="GO:0015074">
    <property type="term" value="P:DNA integration"/>
    <property type="evidence" value="ECO:0007669"/>
    <property type="project" value="UniProtKB-KW"/>
</dbReference>
<accession>A0A0F9LH65</accession>
<comment type="caution">
    <text evidence="6">The sequence shown here is derived from an EMBL/GenBank/DDBJ whole genome shotgun (WGS) entry which is preliminary data.</text>
</comment>